<feature type="transmembrane region" description="Helical" evidence="1">
    <location>
        <begin position="31"/>
        <end position="52"/>
    </location>
</feature>
<dbReference type="AlphaFoldDB" id="G8TTC5"/>
<dbReference type="STRING" id="679936.Sulac_1005"/>
<dbReference type="EMBL" id="CP003179">
    <property type="protein sequence ID" value="AEW04505.1"/>
    <property type="molecule type" value="Genomic_DNA"/>
</dbReference>
<feature type="transmembrane region" description="Helical" evidence="1">
    <location>
        <begin position="203"/>
        <end position="220"/>
    </location>
</feature>
<dbReference type="InterPro" id="IPR005804">
    <property type="entry name" value="FA_desaturase_dom"/>
</dbReference>
<evidence type="ECO:0000256" key="1">
    <source>
        <dbReference type="SAM" id="Phobius"/>
    </source>
</evidence>
<proteinExistence type="predicted"/>
<feature type="transmembrane region" description="Helical" evidence="1">
    <location>
        <begin position="58"/>
        <end position="78"/>
    </location>
</feature>
<keyword evidence="1" id="KW-0812">Transmembrane</keyword>
<dbReference type="HOGENOM" id="CLU_816041_0_0_9"/>
<keyword evidence="4" id="KW-1185">Reference proteome</keyword>
<evidence type="ECO:0000313" key="3">
    <source>
        <dbReference type="EMBL" id="AEW04505.1"/>
    </source>
</evidence>
<evidence type="ECO:0000259" key="2">
    <source>
        <dbReference type="Pfam" id="PF00487"/>
    </source>
</evidence>
<keyword evidence="1" id="KW-1133">Transmembrane helix</keyword>
<organism evidence="3 4">
    <name type="scientific">Sulfobacillus acidophilus (strain ATCC 700253 / DSM 10332 / NAL)</name>
    <dbReference type="NCBI Taxonomy" id="679936"/>
    <lineage>
        <taxon>Bacteria</taxon>
        <taxon>Bacillati</taxon>
        <taxon>Bacillota</taxon>
        <taxon>Clostridia</taxon>
        <taxon>Eubacteriales</taxon>
        <taxon>Clostridiales Family XVII. Incertae Sedis</taxon>
        <taxon>Sulfobacillus</taxon>
    </lineage>
</organism>
<name>G8TTC5_SULAD</name>
<gene>
    <name evidence="3" type="ordered locus">Sulac_1005</name>
</gene>
<reference evidence="3 4" key="2">
    <citation type="journal article" date="2012" name="Stand. Genomic Sci.">
        <title>Complete genome sequence of the moderately thermophilic mineral-sulfide-oxidizing firmicute Sulfobacillus acidophilus type strain (NAL(T)).</title>
        <authorList>
            <person name="Anderson I."/>
            <person name="Chertkov O."/>
            <person name="Chen A."/>
            <person name="Saunders E."/>
            <person name="Lapidus A."/>
            <person name="Nolan M."/>
            <person name="Lucas S."/>
            <person name="Hammon N."/>
            <person name="Deshpande S."/>
            <person name="Cheng J.F."/>
            <person name="Han C."/>
            <person name="Tapia R."/>
            <person name="Goodwin L.A."/>
            <person name="Pitluck S."/>
            <person name="Liolios K."/>
            <person name="Pagani I."/>
            <person name="Ivanova N."/>
            <person name="Mikhailova N."/>
            <person name="Pati A."/>
            <person name="Palaniappan K."/>
            <person name="Land M."/>
            <person name="Pan C."/>
            <person name="Rohde M."/>
            <person name="Pukall R."/>
            <person name="Goker M."/>
            <person name="Detter J.C."/>
            <person name="Woyke T."/>
            <person name="Bristow J."/>
            <person name="Eisen J.A."/>
            <person name="Markowitz V."/>
            <person name="Hugenholtz P."/>
            <person name="Kyrpides N.C."/>
            <person name="Klenk H.P."/>
            <person name="Mavromatis K."/>
        </authorList>
    </citation>
    <scope>NUCLEOTIDE SEQUENCE [LARGE SCALE GENOMIC DNA]</scope>
    <source>
        <strain evidence="4">ATCC 700253 / DSM 10332 / NAL</strain>
    </source>
</reference>
<sequence>MASSSSAVLTPDKADHRRRGLRNVFRYDDGIIPNLLALAYILGGYAGGWIFLFSRSPWLWMVGVLLVAHSMIISAYFFHELVHHTIFRSSRVNRRMMVIISWINGSCLANLPRTEKKHLAHHFQKADVISFDFRQWLTQHPVACRLVIFMEWLYIPAVELLMRGAMIRQPWSEHSPHRYRVFGVLAIRTVGWLAILAWHWPAALGYVLASYLFITVLRFVDAFQHTYEPIVAYPSGPAPTIPQRDHTYEEENTYSNLLSHRFPALNLLTLNFVYHNVHHALPGLPWHRLRHYHETQYLSQHGKARILPLSAQLRWYHRYRVQRVLASDYGDVTQGFIGAVGVSFLTVM</sequence>
<dbReference type="Pfam" id="PF00487">
    <property type="entry name" value="FA_desaturase"/>
    <property type="match status" value="1"/>
</dbReference>
<keyword evidence="1" id="KW-0472">Membrane</keyword>
<accession>G8TTC5</accession>
<dbReference type="Proteomes" id="UP000005439">
    <property type="component" value="Chromosome"/>
</dbReference>
<dbReference type="PATRIC" id="fig|679936.5.peg.1064"/>
<reference evidence="4" key="1">
    <citation type="submission" date="2011-12" db="EMBL/GenBank/DDBJ databases">
        <title>The complete genome of chromosome of Sulfobacillus acidophilus DSM 10332.</title>
        <authorList>
            <person name="Lucas S."/>
            <person name="Han J."/>
            <person name="Lapidus A."/>
            <person name="Bruce D."/>
            <person name="Goodwin L."/>
            <person name="Pitluck S."/>
            <person name="Peters L."/>
            <person name="Kyrpides N."/>
            <person name="Mavromatis K."/>
            <person name="Ivanova N."/>
            <person name="Mikhailova N."/>
            <person name="Chertkov O."/>
            <person name="Saunders E."/>
            <person name="Detter J.C."/>
            <person name="Tapia R."/>
            <person name="Han C."/>
            <person name="Land M."/>
            <person name="Hauser L."/>
            <person name="Markowitz V."/>
            <person name="Cheng J.-F."/>
            <person name="Hugenholtz P."/>
            <person name="Woyke T."/>
            <person name="Wu D."/>
            <person name="Pukall R."/>
            <person name="Gehrich-Schroeter G."/>
            <person name="Schneider S."/>
            <person name="Klenk H.-P."/>
            <person name="Eisen J.A."/>
        </authorList>
    </citation>
    <scope>NUCLEOTIDE SEQUENCE [LARGE SCALE GENOMIC DNA]</scope>
    <source>
        <strain evidence="4">ATCC 700253 / DSM 10332 / NAL</strain>
    </source>
</reference>
<dbReference type="KEGG" id="sap:Sulac_1005"/>
<dbReference type="GO" id="GO:0006629">
    <property type="term" value="P:lipid metabolic process"/>
    <property type="evidence" value="ECO:0007669"/>
    <property type="project" value="InterPro"/>
</dbReference>
<evidence type="ECO:0000313" key="4">
    <source>
        <dbReference type="Proteomes" id="UP000005439"/>
    </source>
</evidence>
<feature type="domain" description="Fatty acid desaturase" evidence="2">
    <location>
        <begin position="59"/>
        <end position="299"/>
    </location>
</feature>
<protein>
    <submittedName>
        <fullName evidence="3">Fatty acid desaturase</fullName>
    </submittedName>
</protein>